<organism evidence="3 4">
    <name type="scientific">Streptomyces dengpaensis</name>
    <dbReference type="NCBI Taxonomy" id="2049881"/>
    <lineage>
        <taxon>Bacteria</taxon>
        <taxon>Bacillati</taxon>
        <taxon>Actinomycetota</taxon>
        <taxon>Actinomycetes</taxon>
        <taxon>Kitasatosporales</taxon>
        <taxon>Streptomycetaceae</taxon>
        <taxon>Streptomyces</taxon>
    </lineage>
</organism>
<protein>
    <recommendedName>
        <fullName evidence="5">CoA transferase</fullName>
    </recommendedName>
</protein>
<dbReference type="RefSeq" id="WP_099502496.1">
    <property type="nucleotide sequence ID" value="NZ_CP026652.1"/>
</dbReference>
<dbReference type="Proteomes" id="UP000238413">
    <property type="component" value="Chromosome"/>
</dbReference>
<dbReference type="EMBL" id="CP026652">
    <property type="protein sequence ID" value="AVH55156.1"/>
    <property type="molecule type" value="Genomic_DNA"/>
</dbReference>
<evidence type="ECO:0000313" key="4">
    <source>
        <dbReference type="Proteomes" id="UP000238413"/>
    </source>
</evidence>
<dbReference type="InterPro" id="IPR050483">
    <property type="entry name" value="CoA-transferase_III_domain"/>
</dbReference>
<evidence type="ECO:0000256" key="1">
    <source>
        <dbReference type="ARBA" id="ARBA00022679"/>
    </source>
</evidence>
<proteinExistence type="predicted"/>
<evidence type="ECO:0000256" key="2">
    <source>
        <dbReference type="SAM" id="MobiDB-lite"/>
    </source>
</evidence>
<keyword evidence="4" id="KW-1185">Reference proteome</keyword>
<keyword evidence="1" id="KW-0808">Transferase</keyword>
<dbReference type="InterPro" id="IPR023606">
    <property type="entry name" value="CoA-Trfase_III_dom_1_sf"/>
</dbReference>
<dbReference type="SUPFAM" id="SSF89796">
    <property type="entry name" value="CoA-transferase family III (CaiB/BaiF)"/>
    <property type="match status" value="1"/>
</dbReference>
<evidence type="ECO:0008006" key="5">
    <source>
        <dbReference type="Google" id="ProtNLM"/>
    </source>
</evidence>
<name>A0ABN5HXC3_9ACTN</name>
<dbReference type="Pfam" id="PF02515">
    <property type="entry name" value="CoA_transf_3"/>
    <property type="match status" value="1"/>
</dbReference>
<dbReference type="PANTHER" id="PTHR48207:SF4">
    <property type="entry name" value="BLL6097 PROTEIN"/>
    <property type="match status" value="1"/>
</dbReference>
<dbReference type="Gene3D" id="3.40.50.10540">
    <property type="entry name" value="Crotonobetainyl-coa:carnitine coa-transferase, domain 1"/>
    <property type="match status" value="1"/>
</dbReference>
<feature type="region of interest" description="Disordered" evidence="2">
    <location>
        <begin position="106"/>
        <end position="133"/>
    </location>
</feature>
<dbReference type="InterPro" id="IPR003673">
    <property type="entry name" value="CoA-Trfase_fam_III"/>
</dbReference>
<evidence type="ECO:0000313" key="3">
    <source>
        <dbReference type="EMBL" id="AVH55156.1"/>
    </source>
</evidence>
<sequence length="267" mass="27653">MSTENGLPSSLSGIRVLDLSTVVMGPYATQILGDLGADVIKVEAPSGDVSRSSFPQLHPGMSALALNVNRNKRSLGLNLKTPEGREALLKLVETADVVVTNMRQRMSVRPTRPPSTNCGHGHGRSGNTGSRRTQVACRTGTAPQSMLSAQLEEIKSKVSALTGCATLLGEHLPRTPQDTVPELSELADPLQEHLGALARASAGAEPAPGALRSVYDTFAARSGLLAAAADSSGSGAARLAVALSTGTVDAVEDLTAAIATRHRRHAA</sequence>
<dbReference type="PANTHER" id="PTHR48207">
    <property type="entry name" value="SUCCINATE--HYDROXYMETHYLGLUTARATE COA-TRANSFERASE"/>
    <property type="match status" value="1"/>
</dbReference>
<reference evidence="3 4" key="1">
    <citation type="submission" date="2018-02" db="EMBL/GenBank/DDBJ databases">
        <title>Complete genome sequence of Streptomyces dengpaensis, the producer of angucyclines.</title>
        <authorList>
            <person name="Yumei L."/>
        </authorList>
    </citation>
    <scope>NUCLEOTIDE SEQUENCE [LARGE SCALE GENOMIC DNA]</scope>
    <source>
        <strain evidence="3 4">XZHG99</strain>
    </source>
</reference>
<gene>
    <name evidence="3" type="ORF">C4B68_04345</name>
</gene>
<accession>A0ABN5HXC3</accession>